<dbReference type="Pfam" id="PF00083">
    <property type="entry name" value="Sugar_tr"/>
    <property type="match status" value="1"/>
</dbReference>
<dbReference type="InterPro" id="IPR020846">
    <property type="entry name" value="MFS_dom"/>
</dbReference>
<dbReference type="AlphaFoldDB" id="A0A2N9EC84"/>
<name>A0A2N9EC84_FAGSY</name>
<feature type="transmembrane region" description="Helical" evidence="5">
    <location>
        <begin position="180"/>
        <end position="197"/>
    </location>
</feature>
<dbReference type="InterPro" id="IPR036259">
    <property type="entry name" value="MFS_trans_sf"/>
</dbReference>
<feature type="transmembrane region" description="Helical" evidence="5">
    <location>
        <begin position="118"/>
        <end position="139"/>
    </location>
</feature>
<feature type="transmembrane region" description="Helical" evidence="5">
    <location>
        <begin position="413"/>
        <end position="434"/>
    </location>
</feature>
<proteinExistence type="predicted"/>
<protein>
    <recommendedName>
        <fullName evidence="6">Major facilitator superfamily (MFS) profile domain-containing protein</fullName>
    </recommendedName>
</protein>
<reference evidence="7" key="1">
    <citation type="submission" date="2018-02" db="EMBL/GenBank/DDBJ databases">
        <authorList>
            <person name="Cohen D.B."/>
            <person name="Kent A.D."/>
        </authorList>
    </citation>
    <scope>NUCLEOTIDE SEQUENCE</scope>
</reference>
<evidence type="ECO:0000256" key="4">
    <source>
        <dbReference type="ARBA" id="ARBA00023136"/>
    </source>
</evidence>
<organism evidence="7">
    <name type="scientific">Fagus sylvatica</name>
    <name type="common">Beechnut</name>
    <dbReference type="NCBI Taxonomy" id="28930"/>
    <lineage>
        <taxon>Eukaryota</taxon>
        <taxon>Viridiplantae</taxon>
        <taxon>Streptophyta</taxon>
        <taxon>Embryophyta</taxon>
        <taxon>Tracheophyta</taxon>
        <taxon>Spermatophyta</taxon>
        <taxon>Magnoliopsida</taxon>
        <taxon>eudicotyledons</taxon>
        <taxon>Gunneridae</taxon>
        <taxon>Pentapetalae</taxon>
        <taxon>rosids</taxon>
        <taxon>fabids</taxon>
        <taxon>Fagales</taxon>
        <taxon>Fagaceae</taxon>
        <taxon>Fagus</taxon>
    </lineage>
</organism>
<feature type="transmembrane region" description="Helical" evidence="5">
    <location>
        <begin position="469"/>
        <end position="489"/>
    </location>
</feature>
<keyword evidence="4 5" id="KW-0472">Membrane</keyword>
<feature type="transmembrane region" description="Helical" evidence="5">
    <location>
        <begin position="236"/>
        <end position="258"/>
    </location>
</feature>
<dbReference type="GO" id="GO:0016020">
    <property type="term" value="C:membrane"/>
    <property type="evidence" value="ECO:0007669"/>
    <property type="project" value="UniProtKB-SubCell"/>
</dbReference>
<keyword evidence="2 5" id="KW-0812">Transmembrane</keyword>
<dbReference type="EMBL" id="OIVN01000003">
    <property type="protein sequence ID" value="SPC72355.1"/>
    <property type="molecule type" value="Genomic_DNA"/>
</dbReference>
<dbReference type="PANTHER" id="PTHR24064">
    <property type="entry name" value="SOLUTE CARRIER FAMILY 22 MEMBER"/>
    <property type="match status" value="1"/>
</dbReference>
<feature type="transmembrane region" description="Helical" evidence="5">
    <location>
        <begin position="352"/>
        <end position="374"/>
    </location>
</feature>
<feature type="domain" description="Major facilitator superfamily (MFS) profile" evidence="6">
    <location>
        <begin position="46"/>
        <end position="494"/>
    </location>
</feature>
<dbReference type="SUPFAM" id="SSF103473">
    <property type="entry name" value="MFS general substrate transporter"/>
    <property type="match status" value="1"/>
</dbReference>
<gene>
    <name evidence="7" type="ORF">FSB_LOCUS237</name>
</gene>
<dbReference type="GO" id="GO:0022857">
    <property type="term" value="F:transmembrane transporter activity"/>
    <property type="evidence" value="ECO:0007669"/>
    <property type="project" value="InterPro"/>
</dbReference>
<dbReference type="PROSITE" id="PS50850">
    <property type="entry name" value="MFS"/>
    <property type="match status" value="1"/>
</dbReference>
<keyword evidence="3 5" id="KW-1133">Transmembrane helix</keyword>
<accession>A0A2N9EC84</accession>
<evidence type="ECO:0000256" key="5">
    <source>
        <dbReference type="SAM" id="Phobius"/>
    </source>
</evidence>
<sequence length="512" mass="56633">MAISTSRSSQNLVETPGLNQVVLPSLSLDETIEQIIGGFGWSQFMQAILVSIPAFFDAQQAFISIYADAEPKWHCSTFDTTCNSSSNICQLPKSAWSWDEPSHNTIMSEWGLECASSFITGLPASSFLIGSLIGGFTLATLGDFCLGRKNLLYLSCLIMSVTALMTAFSTNIWMYSSLRFVSGLGRASIITCSLILLTERVGKRWRGQLGMTAFFSYSLGLLSLPAIAYLNRGSSWRHLYLCTSIPAISYNIIAYFFVYESPRWLLMQGRDKEAIAILRRIASIEGRSLESYLSSIQPTQEISKVNPYKLMKDLFKRRWALQQIFAAMVVGFGIGVVYFGMLLGVGNLDFSIYLSVIFNASLLIPSNLLALFFIARWKRKVSLFAFCITSGICSIICFVVGSGREGIQIGLELASFFCSSLAYNVLIIFTIELFPTSVRNSATSLARQAVAFGSVFDPILTSAGRRNEFLSFGIFGLTILLCGFFVIVLPETKGKTLCNTMDEQERKDSMIV</sequence>
<feature type="transmembrane region" description="Helical" evidence="5">
    <location>
        <begin position="209"/>
        <end position="230"/>
    </location>
</feature>
<evidence type="ECO:0000259" key="6">
    <source>
        <dbReference type="PROSITE" id="PS50850"/>
    </source>
</evidence>
<feature type="transmembrane region" description="Helical" evidence="5">
    <location>
        <begin position="151"/>
        <end position="174"/>
    </location>
</feature>
<feature type="transmembrane region" description="Helical" evidence="5">
    <location>
        <begin position="381"/>
        <end position="401"/>
    </location>
</feature>
<evidence type="ECO:0000313" key="7">
    <source>
        <dbReference type="EMBL" id="SPC72355.1"/>
    </source>
</evidence>
<evidence type="ECO:0000256" key="3">
    <source>
        <dbReference type="ARBA" id="ARBA00022989"/>
    </source>
</evidence>
<evidence type="ECO:0000256" key="1">
    <source>
        <dbReference type="ARBA" id="ARBA00004141"/>
    </source>
</evidence>
<comment type="subcellular location">
    <subcellularLocation>
        <location evidence="1">Membrane</location>
        <topology evidence="1">Multi-pass membrane protein</topology>
    </subcellularLocation>
</comment>
<dbReference type="InterPro" id="IPR005828">
    <property type="entry name" value="MFS_sugar_transport-like"/>
</dbReference>
<evidence type="ECO:0000256" key="2">
    <source>
        <dbReference type="ARBA" id="ARBA00022692"/>
    </source>
</evidence>
<feature type="transmembrane region" description="Helical" evidence="5">
    <location>
        <begin position="319"/>
        <end position="340"/>
    </location>
</feature>
<dbReference type="Gene3D" id="1.20.1250.20">
    <property type="entry name" value="MFS general substrate transporter like domains"/>
    <property type="match status" value="1"/>
</dbReference>